<keyword evidence="2" id="KW-1133">Transmembrane helix</keyword>
<keyword evidence="2" id="KW-0812">Transmembrane</keyword>
<evidence type="ECO:0000256" key="1">
    <source>
        <dbReference type="SAM" id="MobiDB-lite"/>
    </source>
</evidence>
<feature type="transmembrane region" description="Helical" evidence="2">
    <location>
        <begin position="281"/>
        <end position="300"/>
    </location>
</feature>
<dbReference type="OrthoDB" id="354925at2759"/>
<dbReference type="GeneID" id="34620193"/>
<sequence length="502" mass="53703">MVCCSAITGTYMHRRREIRDGVSAVDEMWLNLLVPMALSGTLVGVVVNSLSPPYLLLPLLLAVLLFLCCRSILSAARMYEQEEETRVTEPFDVVSLQTQAMLQGGPLAAPNGPTSTAGIPLVVYLDSEDKLLQMTHISSFAADDENEEMVRAQRHSQTATQFDRAHGWWRRARCLFSGEDKASRGEDFLLEMDPVNPQLRSLGEPCDDYLVQPPPREGGRSPRRPFSANQEPEQRQQQQELQELGALLRGSAAAGAACRGLRDACRHMLHSSPVRDPQHHLLCLLLVFVVCCSLACHALIDRGRWGVAAGVAAVAAAAGASVQAFISLAIVRHFKAAHPGASLGSAATATASRWVALLHGWAVRCCSFFYKIGVFVALVIAGVLRTARSLQQPQGRRPPWGLQRGALLETETSGGSVELESISAGASRGGPHSPMCLEDVPAAPSDCLGSETAGGGSSAAEAEQMLCALLAAPLVGFVTGVLAGLVVATLMTVKRYLHEGPM</sequence>
<feature type="transmembrane region" description="Helical" evidence="2">
    <location>
        <begin position="368"/>
        <end position="387"/>
    </location>
</feature>
<evidence type="ECO:0000313" key="4">
    <source>
        <dbReference type="RefSeq" id="XP_026192315.1"/>
    </source>
</evidence>
<feature type="transmembrane region" description="Helical" evidence="2">
    <location>
        <begin position="306"/>
        <end position="331"/>
    </location>
</feature>
<accession>A0A6P6RYX0</accession>
<feature type="region of interest" description="Disordered" evidence="1">
    <location>
        <begin position="199"/>
        <end position="238"/>
    </location>
</feature>
<feature type="transmembrane region" description="Helical" evidence="2">
    <location>
        <begin position="466"/>
        <end position="493"/>
    </location>
</feature>
<dbReference type="Proteomes" id="UP000515125">
    <property type="component" value="Unplaced"/>
</dbReference>
<evidence type="ECO:0000256" key="2">
    <source>
        <dbReference type="SAM" id="Phobius"/>
    </source>
</evidence>
<dbReference type="RefSeq" id="XP_026192315.1">
    <property type="nucleotide sequence ID" value="XM_026336530.1"/>
</dbReference>
<protein>
    <submittedName>
        <fullName evidence="4">Uncharacterized protein LOC34620193</fullName>
    </submittedName>
</protein>
<evidence type="ECO:0000313" key="3">
    <source>
        <dbReference type="Proteomes" id="UP000515125"/>
    </source>
</evidence>
<keyword evidence="2" id="KW-0472">Membrane</keyword>
<name>A0A6P6RYX0_9EIME</name>
<organism evidence="3 4">
    <name type="scientific">Cyclospora cayetanensis</name>
    <dbReference type="NCBI Taxonomy" id="88456"/>
    <lineage>
        <taxon>Eukaryota</taxon>
        <taxon>Sar</taxon>
        <taxon>Alveolata</taxon>
        <taxon>Apicomplexa</taxon>
        <taxon>Conoidasida</taxon>
        <taxon>Coccidia</taxon>
        <taxon>Eucoccidiorida</taxon>
        <taxon>Eimeriorina</taxon>
        <taxon>Eimeriidae</taxon>
        <taxon>Cyclospora</taxon>
    </lineage>
</organism>
<gene>
    <name evidence="4" type="primary">LOC34620193</name>
</gene>
<keyword evidence="3" id="KW-1185">Reference proteome</keyword>
<feature type="transmembrane region" description="Helical" evidence="2">
    <location>
        <begin position="28"/>
        <end position="47"/>
    </location>
</feature>
<dbReference type="AlphaFoldDB" id="A0A6P6RYX0"/>
<feature type="transmembrane region" description="Helical" evidence="2">
    <location>
        <begin position="53"/>
        <end position="73"/>
    </location>
</feature>
<reference evidence="4" key="1">
    <citation type="submission" date="2025-08" db="UniProtKB">
        <authorList>
            <consortium name="RefSeq"/>
        </authorList>
    </citation>
    <scope>IDENTIFICATION</scope>
</reference>
<proteinExistence type="predicted"/>